<accession>A0A4C2E9M8</accession>
<sequence>MVHRRTSLTGCVDDRINQLLRMVESVPSESTKDLTSPSEPLEVPKEAPSVFSRLGSFAGSCAINLILPFINGLMLGFGELLAHEICWRKAIFPPANRGYQIYPERRKFL</sequence>
<dbReference type="EMBL" id="BIMX01000010">
    <property type="protein sequence ID" value="GCE99479.1"/>
    <property type="molecule type" value="Genomic_DNA"/>
</dbReference>
<dbReference type="PANTHER" id="PTHR28241">
    <property type="entry name" value="MITOCHONDRIAL IMPORT PROTEIN 1"/>
    <property type="match status" value="1"/>
</dbReference>
<dbReference type="GO" id="GO:0045040">
    <property type="term" value="P:protein insertion into mitochondrial outer membrane"/>
    <property type="evidence" value="ECO:0007669"/>
    <property type="project" value="TreeGrafter"/>
</dbReference>
<dbReference type="PANTHER" id="PTHR28241:SF1">
    <property type="entry name" value="MITOCHONDRIAL IMPORT PROTEIN 1"/>
    <property type="match status" value="1"/>
</dbReference>
<protein>
    <recommendedName>
        <fullName evidence="3">Mitochondrial import protein 1</fullName>
    </recommendedName>
</protein>
<dbReference type="Pfam" id="PF08219">
    <property type="entry name" value="TOM13"/>
    <property type="match status" value="1"/>
</dbReference>
<comment type="caution">
    <text evidence="1">The sequence shown here is derived from an EMBL/GenBank/DDBJ whole genome shotgun (WGS) entry which is preliminary data.</text>
</comment>
<keyword evidence="2" id="KW-1185">Reference proteome</keyword>
<dbReference type="OrthoDB" id="5529571at2759"/>
<evidence type="ECO:0000313" key="2">
    <source>
        <dbReference type="Proteomes" id="UP000301737"/>
    </source>
</evidence>
<evidence type="ECO:0008006" key="3">
    <source>
        <dbReference type="Google" id="ProtNLM"/>
    </source>
</evidence>
<gene>
    <name evidence="1" type="ORF">ZYGM_003227</name>
</gene>
<dbReference type="Proteomes" id="UP000301737">
    <property type="component" value="Unassembled WGS sequence"/>
</dbReference>
<name>A0A4C2E9M8_9SACH</name>
<dbReference type="AlphaFoldDB" id="A0A4C2E9M8"/>
<organism evidence="1 2">
    <name type="scientific">Zygosaccharomyces mellis</name>
    <dbReference type="NCBI Taxonomy" id="42258"/>
    <lineage>
        <taxon>Eukaryota</taxon>
        <taxon>Fungi</taxon>
        <taxon>Dikarya</taxon>
        <taxon>Ascomycota</taxon>
        <taxon>Saccharomycotina</taxon>
        <taxon>Saccharomycetes</taxon>
        <taxon>Saccharomycetales</taxon>
        <taxon>Saccharomycetaceae</taxon>
        <taxon>Zygosaccharomyces</taxon>
    </lineage>
</organism>
<dbReference type="GO" id="GO:0070096">
    <property type="term" value="P:mitochondrial outer membrane translocase complex assembly"/>
    <property type="evidence" value="ECO:0007669"/>
    <property type="project" value="TreeGrafter"/>
</dbReference>
<proteinExistence type="predicted"/>
<reference evidence="1 2" key="1">
    <citation type="submission" date="2019-01" db="EMBL/GenBank/DDBJ databases">
        <title>Draft Genome Sequencing of Zygosaccharomyces mellis Ca-7.</title>
        <authorList>
            <person name="Shiwa Y."/>
            <person name="Kanesaki Y."/>
            <person name="Ishige T."/>
            <person name="Mura K."/>
            <person name="Hori T."/>
            <person name="Tamura T."/>
        </authorList>
    </citation>
    <scope>NUCLEOTIDE SEQUENCE [LARGE SCALE GENOMIC DNA]</scope>
    <source>
        <strain evidence="1 2">Ca-7</strain>
    </source>
</reference>
<evidence type="ECO:0000313" key="1">
    <source>
        <dbReference type="EMBL" id="GCE99479.1"/>
    </source>
</evidence>
<dbReference type="InterPro" id="IPR013262">
    <property type="entry name" value="OMP_MIM1/TOM13_mt"/>
</dbReference>
<dbReference type="GO" id="GO:0005741">
    <property type="term" value="C:mitochondrial outer membrane"/>
    <property type="evidence" value="ECO:0007669"/>
    <property type="project" value="InterPro"/>
</dbReference>